<name>A0ABV9LDV0_9FLAO</name>
<proteinExistence type="predicted"/>
<protein>
    <submittedName>
        <fullName evidence="1">Uncharacterized protein</fullName>
    </submittedName>
</protein>
<reference evidence="2" key="1">
    <citation type="journal article" date="2019" name="Int. J. Syst. Evol. Microbiol.">
        <title>The Global Catalogue of Microorganisms (GCM) 10K type strain sequencing project: providing services to taxonomists for standard genome sequencing and annotation.</title>
        <authorList>
            <consortium name="The Broad Institute Genomics Platform"/>
            <consortium name="The Broad Institute Genome Sequencing Center for Infectious Disease"/>
            <person name="Wu L."/>
            <person name="Ma J."/>
        </authorList>
    </citation>
    <scope>NUCLEOTIDE SEQUENCE [LARGE SCALE GENOMIC DNA]</scope>
    <source>
        <strain evidence="2">CGMCC 4.7427</strain>
    </source>
</reference>
<sequence>MIEKIIYAIKSFDIDSLKELLDDNKPYQDVSKARFIGKLEKKFNQARRNDCHSFDDVFFGICESCNKGCEGMTFLSNTGYYLDLFIETKDDINADDIYVCNKLTNFTELDKTMDLGFSFYKDEHVIFTPSSEYSLIEQQFELFKSQLKNTESPILYNKLVDWYSDYNYLTTTINRLGPFAGFDYKLYGKASSLISQFDNILKLKAKVEEATEALIDYHIAKTEREQLIWFYENKHNQYSTSHFDLTKGLPKDSIVTYNSSTLKLKIDISGYEYVLDYFQKIDTLRDNLMEKYKPLPKHFEQSETGRVEYSLENHLLLHNKHLDIIEKYRIRR</sequence>
<evidence type="ECO:0000313" key="1">
    <source>
        <dbReference type="EMBL" id="MFC4691275.1"/>
    </source>
</evidence>
<dbReference type="Proteomes" id="UP001595878">
    <property type="component" value="Unassembled WGS sequence"/>
</dbReference>
<organism evidence="1 2">
    <name type="scientific">Dokdonia genika</name>
    <dbReference type="NCBI Taxonomy" id="308113"/>
    <lineage>
        <taxon>Bacteria</taxon>
        <taxon>Pseudomonadati</taxon>
        <taxon>Bacteroidota</taxon>
        <taxon>Flavobacteriia</taxon>
        <taxon>Flavobacteriales</taxon>
        <taxon>Flavobacteriaceae</taxon>
        <taxon>Dokdonia</taxon>
    </lineage>
</organism>
<keyword evidence="2" id="KW-1185">Reference proteome</keyword>
<dbReference type="RefSeq" id="WP_380034949.1">
    <property type="nucleotide sequence ID" value="NZ_JBHSHB010000024.1"/>
</dbReference>
<accession>A0ABV9LDV0</accession>
<evidence type="ECO:0000313" key="2">
    <source>
        <dbReference type="Proteomes" id="UP001595878"/>
    </source>
</evidence>
<comment type="caution">
    <text evidence="1">The sequence shown here is derived from an EMBL/GenBank/DDBJ whole genome shotgun (WGS) entry which is preliminary data.</text>
</comment>
<gene>
    <name evidence="1" type="ORF">ACFO5T_12625</name>
</gene>
<dbReference type="EMBL" id="JBHSHB010000024">
    <property type="protein sequence ID" value="MFC4691275.1"/>
    <property type="molecule type" value="Genomic_DNA"/>
</dbReference>